<dbReference type="SUPFAM" id="SSF90123">
    <property type="entry name" value="ABC transporter transmembrane region"/>
    <property type="match status" value="1"/>
</dbReference>
<proteinExistence type="predicted"/>
<feature type="domain" description="ABC transporter" evidence="10">
    <location>
        <begin position="175"/>
        <end position="410"/>
    </location>
</feature>
<dbReference type="InterPro" id="IPR036640">
    <property type="entry name" value="ABC1_TM_sf"/>
</dbReference>
<keyword evidence="5" id="KW-0547">Nucleotide-binding</keyword>
<dbReference type="GO" id="GO:0016887">
    <property type="term" value="F:ATP hydrolysis activity"/>
    <property type="evidence" value="ECO:0007669"/>
    <property type="project" value="InterPro"/>
</dbReference>
<dbReference type="InterPro" id="IPR017871">
    <property type="entry name" value="ABC_transporter-like_CS"/>
</dbReference>
<evidence type="ECO:0000259" key="10">
    <source>
        <dbReference type="PROSITE" id="PS50893"/>
    </source>
</evidence>
<dbReference type="PROSITE" id="PS50929">
    <property type="entry name" value="ABC_TM1F"/>
    <property type="match status" value="1"/>
</dbReference>
<dbReference type="GO" id="GO:0140359">
    <property type="term" value="F:ABC-type transporter activity"/>
    <property type="evidence" value="ECO:0007669"/>
    <property type="project" value="InterPro"/>
</dbReference>
<evidence type="ECO:0000256" key="5">
    <source>
        <dbReference type="ARBA" id="ARBA00022741"/>
    </source>
</evidence>
<dbReference type="InterPro" id="IPR003593">
    <property type="entry name" value="AAA+_ATPase"/>
</dbReference>
<dbReference type="SUPFAM" id="SSF52540">
    <property type="entry name" value="P-loop containing nucleoside triphosphate hydrolases"/>
    <property type="match status" value="1"/>
</dbReference>
<evidence type="ECO:0000259" key="11">
    <source>
        <dbReference type="PROSITE" id="PS50929"/>
    </source>
</evidence>
<keyword evidence="7 9" id="KW-1133">Transmembrane helix</keyword>
<dbReference type="InterPro" id="IPR039421">
    <property type="entry name" value="Type_1_exporter"/>
</dbReference>
<feature type="domain" description="ABC transmembrane type-1" evidence="11">
    <location>
        <begin position="1"/>
        <end position="144"/>
    </location>
</feature>
<reference evidence="12" key="1">
    <citation type="submission" date="2019-08" db="EMBL/GenBank/DDBJ databases">
        <authorList>
            <person name="Kucharzyk K."/>
            <person name="Murdoch R.W."/>
            <person name="Higgins S."/>
            <person name="Loffler F."/>
        </authorList>
    </citation>
    <scope>NUCLEOTIDE SEQUENCE</scope>
</reference>
<keyword evidence="8 9" id="KW-0472">Membrane</keyword>
<dbReference type="FunFam" id="3.40.50.300:FF:000221">
    <property type="entry name" value="Multidrug ABC transporter ATP-binding protein"/>
    <property type="match status" value="1"/>
</dbReference>
<comment type="caution">
    <text evidence="12">The sequence shown here is derived from an EMBL/GenBank/DDBJ whole genome shotgun (WGS) entry which is preliminary data.</text>
</comment>
<keyword evidence="6 12" id="KW-0067">ATP-binding</keyword>
<dbReference type="PROSITE" id="PS50893">
    <property type="entry name" value="ABC_TRANSPORTER_2"/>
    <property type="match status" value="1"/>
</dbReference>
<comment type="subcellular location">
    <subcellularLocation>
        <location evidence="1">Cell membrane</location>
        <topology evidence="1">Multi-pass membrane protein</topology>
    </subcellularLocation>
</comment>
<evidence type="ECO:0000256" key="6">
    <source>
        <dbReference type="ARBA" id="ARBA00022840"/>
    </source>
</evidence>
<dbReference type="InterPro" id="IPR003439">
    <property type="entry name" value="ABC_transporter-like_ATP-bd"/>
</dbReference>
<dbReference type="Gene3D" id="1.20.1560.10">
    <property type="entry name" value="ABC transporter type 1, transmembrane domain"/>
    <property type="match status" value="1"/>
</dbReference>
<protein>
    <submittedName>
        <fullName evidence="12">Putative multidrug export ATP-binding/permease protein</fullName>
        <ecNumber evidence="12">3.6.3.-</ecNumber>
    </submittedName>
</protein>
<evidence type="ECO:0000256" key="1">
    <source>
        <dbReference type="ARBA" id="ARBA00004651"/>
    </source>
</evidence>
<feature type="transmembrane region" description="Helical" evidence="9">
    <location>
        <begin position="82"/>
        <end position="106"/>
    </location>
</feature>
<evidence type="ECO:0000256" key="7">
    <source>
        <dbReference type="ARBA" id="ARBA00022989"/>
    </source>
</evidence>
<dbReference type="EC" id="3.6.3.-" evidence="12"/>
<evidence type="ECO:0000256" key="9">
    <source>
        <dbReference type="SAM" id="Phobius"/>
    </source>
</evidence>
<dbReference type="InterPro" id="IPR011527">
    <property type="entry name" value="ABC1_TM_dom"/>
</dbReference>
<feature type="transmembrane region" description="Helical" evidence="9">
    <location>
        <begin position="6"/>
        <end position="23"/>
    </location>
</feature>
<name>A0A645AYW5_9ZZZZ</name>
<keyword evidence="3" id="KW-1003">Cell membrane</keyword>
<dbReference type="InterPro" id="IPR027417">
    <property type="entry name" value="P-loop_NTPase"/>
</dbReference>
<dbReference type="Pfam" id="PF00005">
    <property type="entry name" value="ABC_tran"/>
    <property type="match status" value="1"/>
</dbReference>
<dbReference type="PANTHER" id="PTHR24221">
    <property type="entry name" value="ATP-BINDING CASSETTE SUB-FAMILY B"/>
    <property type="match status" value="1"/>
</dbReference>
<dbReference type="GO" id="GO:0005524">
    <property type="term" value="F:ATP binding"/>
    <property type="evidence" value="ECO:0007669"/>
    <property type="project" value="UniProtKB-KW"/>
</dbReference>
<keyword evidence="2" id="KW-0813">Transport</keyword>
<dbReference type="AlphaFoldDB" id="A0A645AYW5"/>
<evidence type="ECO:0000256" key="8">
    <source>
        <dbReference type="ARBA" id="ARBA00023136"/>
    </source>
</evidence>
<dbReference type="GO" id="GO:0005886">
    <property type="term" value="C:plasma membrane"/>
    <property type="evidence" value="ECO:0007669"/>
    <property type="project" value="UniProtKB-SubCell"/>
</dbReference>
<accession>A0A645AYW5</accession>
<keyword evidence="12" id="KW-0378">Hydrolase</keyword>
<keyword evidence="4 9" id="KW-0812">Transmembrane</keyword>
<sequence>MAWLAVISMPIIMLMAFFFFGKIQEVFKQSDEAEGNMSETFQNTLTGTRVVKAFNREAFELDKFEKKNRIFRDFTLRVIKILGFYWSLSDTICLLQILLVVVVGVFEARLGHITVGDFFVFVSYESMILWPMRNVGRILSDMGKVSIALDRILEILNEPIEDIMSGETPEIKGNIVFDHVHFRYDDGNEDVLKDVTFDIKAGQTIAIMGPTGSGKSSLVHLLTRLYDYQSGSITIDGVELKRIQRKHLRKQVGIVLQEPFLFSKSIFENIRLANPNADLDEIQRAAKTASVHNVISDFDQGYETLVGEKGVTLSGGQKQRIAIARTIINDSPILIFDDSLSAVDTETDAYIRSALQRVSKGITTILITHRVSSVQSADKIVVLDEGRIIQSGRHEDLIKEEGLYKRIYEIQSRIVKEVV</sequence>
<dbReference type="Pfam" id="PF00664">
    <property type="entry name" value="ABC_membrane"/>
    <property type="match status" value="1"/>
</dbReference>
<gene>
    <name evidence="12" type="ORF">SDC9_105201</name>
</gene>
<dbReference type="SMART" id="SM00382">
    <property type="entry name" value="AAA"/>
    <property type="match status" value="1"/>
</dbReference>
<dbReference type="EMBL" id="VSSQ01016730">
    <property type="protein sequence ID" value="MPM58370.1"/>
    <property type="molecule type" value="Genomic_DNA"/>
</dbReference>
<evidence type="ECO:0000256" key="4">
    <source>
        <dbReference type="ARBA" id="ARBA00022692"/>
    </source>
</evidence>
<evidence type="ECO:0000313" key="12">
    <source>
        <dbReference type="EMBL" id="MPM58370.1"/>
    </source>
</evidence>
<evidence type="ECO:0000256" key="2">
    <source>
        <dbReference type="ARBA" id="ARBA00022448"/>
    </source>
</evidence>
<dbReference type="PANTHER" id="PTHR24221:SF654">
    <property type="entry name" value="ATP-BINDING CASSETTE SUB-FAMILY B MEMBER 6"/>
    <property type="match status" value="1"/>
</dbReference>
<dbReference type="Gene3D" id="3.40.50.300">
    <property type="entry name" value="P-loop containing nucleotide triphosphate hydrolases"/>
    <property type="match status" value="1"/>
</dbReference>
<organism evidence="12">
    <name type="scientific">bioreactor metagenome</name>
    <dbReference type="NCBI Taxonomy" id="1076179"/>
    <lineage>
        <taxon>unclassified sequences</taxon>
        <taxon>metagenomes</taxon>
        <taxon>ecological metagenomes</taxon>
    </lineage>
</organism>
<dbReference type="PROSITE" id="PS00211">
    <property type="entry name" value="ABC_TRANSPORTER_1"/>
    <property type="match status" value="1"/>
</dbReference>
<evidence type="ECO:0000256" key="3">
    <source>
        <dbReference type="ARBA" id="ARBA00022475"/>
    </source>
</evidence>